<evidence type="ECO:0000313" key="1">
    <source>
        <dbReference type="EMBL" id="MBS6634946.1"/>
    </source>
</evidence>
<evidence type="ECO:0000313" key="2">
    <source>
        <dbReference type="Proteomes" id="UP000739069"/>
    </source>
</evidence>
<dbReference type="Gene3D" id="2.30.40.10">
    <property type="entry name" value="Urease, subunit C, domain 1"/>
    <property type="match status" value="1"/>
</dbReference>
<reference evidence="1" key="1">
    <citation type="submission" date="2021-02" db="EMBL/GenBank/DDBJ databases">
        <title>Infant gut strain persistence is associated with maternal origin, phylogeny, and functional potential including surface adhesion and iron acquisition.</title>
        <authorList>
            <person name="Lou Y.C."/>
        </authorList>
    </citation>
    <scope>NUCLEOTIDE SEQUENCE</scope>
    <source>
        <strain evidence="1">L1_008_092G1_dasL1_008_092G1_concoct_16</strain>
    </source>
</reference>
<organism evidence="1 2">
    <name type="scientific">Rothia mucilaginosa</name>
    <dbReference type="NCBI Taxonomy" id="43675"/>
    <lineage>
        <taxon>Bacteria</taxon>
        <taxon>Bacillati</taxon>
        <taxon>Actinomycetota</taxon>
        <taxon>Actinomycetes</taxon>
        <taxon>Micrococcales</taxon>
        <taxon>Micrococcaceae</taxon>
        <taxon>Rothia</taxon>
    </lineage>
</organism>
<dbReference type="RefSeq" id="WP_303952604.1">
    <property type="nucleotide sequence ID" value="NZ_JAGZXI010000006.1"/>
</dbReference>
<gene>
    <name evidence="1" type="ORF">KH265_04725</name>
</gene>
<name>A0A943YCA6_9MICC</name>
<proteinExistence type="predicted"/>
<sequence length="402" mass="42792">MATRIFVDGSVYSPVDPYATALLTEDGVVRWVGSDAGAHSIADESTEVVELEGALLTPAFARALAPVGGKEPVEILEYLDIYRAVGYHTHTLLASMDDAADLVSALRHNIEEHGPADIRLILDASGPRVEGRERMGVDLEELVSAIKALRPLTEGPRALPGLLLTGIHVPAGLAERYAQVAEDAALVLSIDASEGFAAAAEVALLIRGERPWLPIRLDAAYSTAQDPISDEWLQKLAEGRVHLGLSVCEPESDEADEAVQALATLAAGGEGRESVASVARRANAAGTSIALGSDTQLFAPGAWALVRALVNDKHGVSARSAFAALTRGVYRLAHEENPFMGQLAPDTPAFVTRWRVEALMVQAPDSRVASWSTDPRARIPLLPVLDDDSPLPILESIYTESK</sequence>
<comment type="caution">
    <text evidence="1">The sequence shown here is derived from an EMBL/GenBank/DDBJ whole genome shotgun (WGS) entry which is preliminary data.</text>
</comment>
<dbReference type="SUPFAM" id="SSF51338">
    <property type="entry name" value="Composite domain of metallo-dependent hydrolases"/>
    <property type="match status" value="1"/>
</dbReference>
<dbReference type="Proteomes" id="UP000739069">
    <property type="component" value="Unassembled WGS sequence"/>
</dbReference>
<dbReference type="GO" id="GO:0016810">
    <property type="term" value="F:hydrolase activity, acting on carbon-nitrogen (but not peptide) bonds"/>
    <property type="evidence" value="ECO:0007669"/>
    <property type="project" value="InterPro"/>
</dbReference>
<accession>A0A943YCA6</accession>
<dbReference type="InterPro" id="IPR011059">
    <property type="entry name" value="Metal-dep_hydrolase_composite"/>
</dbReference>
<protein>
    <submittedName>
        <fullName evidence="1">Amidohydrolase</fullName>
    </submittedName>
</protein>
<dbReference type="EMBL" id="JAGZXI010000006">
    <property type="protein sequence ID" value="MBS6634946.1"/>
    <property type="molecule type" value="Genomic_DNA"/>
</dbReference>
<dbReference type="AlphaFoldDB" id="A0A943YCA6"/>